<feature type="region of interest" description="Disordered" evidence="1">
    <location>
        <begin position="640"/>
        <end position="661"/>
    </location>
</feature>
<dbReference type="CDD" id="cd00063">
    <property type="entry name" value="FN3"/>
    <property type="match status" value="1"/>
</dbReference>
<dbReference type="SUPFAM" id="SSF49265">
    <property type="entry name" value="Fibronectin type III"/>
    <property type="match status" value="1"/>
</dbReference>
<keyword evidence="2" id="KW-1133">Transmembrane helix</keyword>
<feature type="compositionally biased region" description="Polar residues" evidence="1">
    <location>
        <begin position="597"/>
        <end position="607"/>
    </location>
</feature>
<reference evidence="5 6" key="1">
    <citation type="submission" date="2023-11" db="EMBL/GenBank/DDBJ databases">
        <title>Halocaridina rubra genome assembly.</title>
        <authorList>
            <person name="Smith C."/>
        </authorList>
    </citation>
    <scope>NUCLEOTIDE SEQUENCE [LARGE SCALE GENOMIC DNA]</scope>
    <source>
        <strain evidence="5">EP-1</strain>
        <tissue evidence="5">Whole</tissue>
    </source>
</reference>
<dbReference type="InterPro" id="IPR003961">
    <property type="entry name" value="FN3_dom"/>
</dbReference>
<gene>
    <name evidence="5" type="ORF">SK128_004910</name>
</gene>
<protein>
    <recommendedName>
        <fullName evidence="7">Nephrin</fullName>
    </recommendedName>
</protein>
<dbReference type="PANTHER" id="PTHR23278">
    <property type="entry name" value="SIDESTEP PROTEIN"/>
    <property type="match status" value="1"/>
</dbReference>
<dbReference type="PANTHER" id="PTHR23278:SF25">
    <property type="entry name" value="GH14967P"/>
    <property type="match status" value="1"/>
</dbReference>
<sequence>MESWSKQNTNGKISFIKEMAESKQNNDSSREENIEVEMPRLLAPPHFEDFCVTQGNKKPGRQLKHNISGGLIISNQSLVLQKVSRGQGGRYTCTASNIEGDGTSKAITLDIKYSPVCAPGQVTTYGVARHEDAEVTCRVASNPPALVFKWTFNNTADTIDVPPGRFTSTPTYSIITYTPMTELDYGTLLCWAENDIGQQTLPCVFHIVPAGKPDAPGNCSVSNQTTTSFQVSCDRGFDGGLPQVFYLRVAQPGTRGHTLSGVSPVFQVEHLSPDTTYRLQVWAANDKGRSPSVHLNAFTTNGPNTHHVVAEIREGYSDLKGVSTGGENEKFKGIFSLLGDDLPSVLSVIVGVSAGLLFFLVLFILLLRHRLIYLRRSRSSPHSSHSILPTTSPKPILKNTYDSSVTCAERELQAESENEAEPDLIPQTMGPIGDFTVCGPLLTPPFKYSKDGANAEEASVGETAPRLRANILEANKRGEKDTAGKIGEKLAGNVAERDERTPTISATERRERNVNHYNYPDMNNITEGPRYQQHVLPSQSRLRQCNVTDNPRYAHLDLDEDGQIIIVSSQRPRSLHSGCATLDTRHARHGVPRDLKSSQIESNPSHDLSYASRSVKSWVGPEALSSTGFSNLVSQCDFGYPPQEDGTTLETPLVNKRESSV</sequence>
<comment type="caution">
    <text evidence="5">The sequence shown here is derived from an EMBL/GenBank/DDBJ whole genome shotgun (WGS) entry which is preliminary data.</text>
</comment>
<evidence type="ECO:0000256" key="2">
    <source>
        <dbReference type="SAM" id="Phobius"/>
    </source>
</evidence>
<keyword evidence="6" id="KW-1185">Reference proteome</keyword>
<dbReference type="Gene3D" id="2.60.40.10">
    <property type="entry name" value="Immunoglobulins"/>
    <property type="match status" value="3"/>
</dbReference>
<dbReference type="PROSITE" id="PS50853">
    <property type="entry name" value="FN3"/>
    <property type="match status" value="1"/>
</dbReference>
<dbReference type="EMBL" id="JAXCGZ010011884">
    <property type="protein sequence ID" value="KAK7073995.1"/>
    <property type="molecule type" value="Genomic_DNA"/>
</dbReference>
<dbReference type="AlphaFoldDB" id="A0AAN8WX62"/>
<dbReference type="SUPFAM" id="SSF48726">
    <property type="entry name" value="Immunoglobulin"/>
    <property type="match status" value="2"/>
</dbReference>
<feature type="domain" description="Ig-like" evidence="3">
    <location>
        <begin position="1"/>
        <end position="110"/>
    </location>
</feature>
<keyword evidence="2" id="KW-0472">Membrane</keyword>
<keyword evidence="2" id="KW-0812">Transmembrane</keyword>
<organism evidence="5 6">
    <name type="scientific">Halocaridina rubra</name>
    <name type="common">Hawaiian red shrimp</name>
    <dbReference type="NCBI Taxonomy" id="373956"/>
    <lineage>
        <taxon>Eukaryota</taxon>
        <taxon>Metazoa</taxon>
        <taxon>Ecdysozoa</taxon>
        <taxon>Arthropoda</taxon>
        <taxon>Crustacea</taxon>
        <taxon>Multicrustacea</taxon>
        <taxon>Malacostraca</taxon>
        <taxon>Eumalacostraca</taxon>
        <taxon>Eucarida</taxon>
        <taxon>Decapoda</taxon>
        <taxon>Pleocyemata</taxon>
        <taxon>Caridea</taxon>
        <taxon>Atyoidea</taxon>
        <taxon>Atyidae</taxon>
        <taxon>Halocaridina</taxon>
    </lineage>
</organism>
<dbReference type="Pfam" id="PF00041">
    <property type="entry name" value="fn3"/>
    <property type="match status" value="1"/>
</dbReference>
<dbReference type="InterPro" id="IPR036179">
    <property type="entry name" value="Ig-like_dom_sf"/>
</dbReference>
<evidence type="ECO:0008006" key="7">
    <source>
        <dbReference type="Google" id="ProtNLM"/>
    </source>
</evidence>
<dbReference type="CDD" id="cd00096">
    <property type="entry name" value="Ig"/>
    <property type="match status" value="1"/>
</dbReference>
<evidence type="ECO:0000259" key="3">
    <source>
        <dbReference type="PROSITE" id="PS50835"/>
    </source>
</evidence>
<feature type="transmembrane region" description="Helical" evidence="2">
    <location>
        <begin position="345"/>
        <end position="367"/>
    </location>
</feature>
<dbReference type="SMART" id="SM00060">
    <property type="entry name" value="FN3"/>
    <property type="match status" value="1"/>
</dbReference>
<dbReference type="PROSITE" id="PS50835">
    <property type="entry name" value="IG_LIKE"/>
    <property type="match status" value="2"/>
</dbReference>
<feature type="region of interest" description="Disordered" evidence="1">
    <location>
        <begin position="587"/>
        <end position="607"/>
    </location>
</feature>
<accession>A0AAN8WX62</accession>
<feature type="domain" description="Fibronectin type-III" evidence="4">
    <location>
        <begin position="215"/>
        <end position="303"/>
    </location>
</feature>
<name>A0AAN8WX62_HALRR</name>
<evidence type="ECO:0000313" key="5">
    <source>
        <dbReference type="EMBL" id="KAK7073995.1"/>
    </source>
</evidence>
<dbReference type="InterPro" id="IPR013783">
    <property type="entry name" value="Ig-like_fold"/>
</dbReference>
<evidence type="ECO:0000259" key="4">
    <source>
        <dbReference type="PROSITE" id="PS50853"/>
    </source>
</evidence>
<feature type="domain" description="Ig-like" evidence="3">
    <location>
        <begin position="115"/>
        <end position="202"/>
    </location>
</feature>
<dbReference type="InterPro" id="IPR007110">
    <property type="entry name" value="Ig-like_dom"/>
</dbReference>
<dbReference type="InterPro" id="IPR036116">
    <property type="entry name" value="FN3_sf"/>
</dbReference>
<proteinExistence type="predicted"/>
<dbReference type="Proteomes" id="UP001381693">
    <property type="component" value="Unassembled WGS sequence"/>
</dbReference>
<evidence type="ECO:0000256" key="1">
    <source>
        <dbReference type="SAM" id="MobiDB-lite"/>
    </source>
</evidence>
<evidence type="ECO:0000313" key="6">
    <source>
        <dbReference type="Proteomes" id="UP001381693"/>
    </source>
</evidence>